<evidence type="ECO:0000259" key="8">
    <source>
        <dbReference type="Pfam" id="PF00151"/>
    </source>
</evidence>
<evidence type="ECO:0000256" key="2">
    <source>
        <dbReference type="ARBA" id="ARBA00010701"/>
    </source>
</evidence>
<dbReference type="Gene3D" id="2.60.60.20">
    <property type="entry name" value="PLAT/LH2 domain"/>
    <property type="match status" value="1"/>
</dbReference>
<keyword evidence="3" id="KW-0964">Secreted</keyword>
<dbReference type="SUPFAM" id="SSF49723">
    <property type="entry name" value="Lipase/lipooxygenase domain (PLAT/LH2 domain)"/>
    <property type="match status" value="1"/>
</dbReference>
<dbReference type="GO" id="GO:0016042">
    <property type="term" value="P:lipid catabolic process"/>
    <property type="evidence" value="ECO:0007669"/>
    <property type="project" value="TreeGrafter"/>
</dbReference>
<feature type="binding site" evidence="5">
    <location>
        <position position="222"/>
    </location>
    <ligand>
        <name>Ca(2+)</name>
        <dbReference type="ChEBI" id="CHEBI:29108"/>
    </ligand>
</feature>
<feature type="signal peptide" evidence="7">
    <location>
        <begin position="1"/>
        <end position="21"/>
    </location>
</feature>
<dbReference type="InterPro" id="IPR036392">
    <property type="entry name" value="PLAT/LH2_dom_sf"/>
</dbReference>
<dbReference type="PANTHER" id="PTHR11610:SF173">
    <property type="entry name" value="LIPASE DOMAIN-CONTAINING PROTEIN-RELATED"/>
    <property type="match status" value="1"/>
</dbReference>
<dbReference type="PIRSF" id="PIRSF000865">
    <property type="entry name" value="Lipoprotein_lipase_LIPH"/>
    <property type="match status" value="1"/>
</dbReference>
<dbReference type="SUPFAM" id="SSF53474">
    <property type="entry name" value="alpha/beta-Hydrolases"/>
    <property type="match status" value="1"/>
</dbReference>
<dbReference type="Proteomes" id="UP000192578">
    <property type="component" value="Unassembled WGS sequence"/>
</dbReference>
<feature type="binding site" evidence="5">
    <location>
        <position position="214"/>
    </location>
    <ligand>
        <name>Ca(2+)</name>
        <dbReference type="ChEBI" id="CHEBI:29108"/>
    </ligand>
</feature>
<dbReference type="InterPro" id="IPR000734">
    <property type="entry name" value="TAG_lipase"/>
</dbReference>
<dbReference type="GO" id="GO:0005615">
    <property type="term" value="C:extracellular space"/>
    <property type="evidence" value="ECO:0007669"/>
    <property type="project" value="TreeGrafter"/>
</dbReference>
<dbReference type="EMBL" id="MTYJ01000013">
    <property type="protein sequence ID" value="OQV23159.1"/>
    <property type="molecule type" value="Genomic_DNA"/>
</dbReference>
<evidence type="ECO:0000256" key="3">
    <source>
        <dbReference type="ARBA" id="ARBA00022525"/>
    </source>
</evidence>
<evidence type="ECO:0000256" key="5">
    <source>
        <dbReference type="PIRSR" id="PIRSR000865-2"/>
    </source>
</evidence>
<dbReference type="PANTHER" id="PTHR11610">
    <property type="entry name" value="LIPASE"/>
    <property type="match status" value="1"/>
</dbReference>
<dbReference type="InterPro" id="IPR016272">
    <property type="entry name" value="Lipase_LIPH"/>
</dbReference>
<keyword evidence="11" id="KW-1185">Reference proteome</keyword>
<gene>
    <name evidence="10" type="ORF">BV898_02893</name>
</gene>
<dbReference type="GO" id="GO:0016298">
    <property type="term" value="F:lipase activity"/>
    <property type="evidence" value="ECO:0007669"/>
    <property type="project" value="InterPro"/>
</dbReference>
<dbReference type="OrthoDB" id="199913at2759"/>
<dbReference type="Pfam" id="PF01477">
    <property type="entry name" value="PLAT"/>
    <property type="match status" value="1"/>
</dbReference>
<organism evidence="10 11">
    <name type="scientific">Hypsibius exemplaris</name>
    <name type="common">Freshwater tardigrade</name>
    <dbReference type="NCBI Taxonomy" id="2072580"/>
    <lineage>
        <taxon>Eukaryota</taxon>
        <taxon>Metazoa</taxon>
        <taxon>Ecdysozoa</taxon>
        <taxon>Tardigrada</taxon>
        <taxon>Eutardigrada</taxon>
        <taxon>Parachela</taxon>
        <taxon>Hypsibioidea</taxon>
        <taxon>Hypsibiidae</taxon>
        <taxon>Hypsibius</taxon>
    </lineage>
</organism>
<dbReference type="GO" id="GO:0052689">
    <property type="term" value="F:carboxylic ester hydrolase activity"/>
    <property type="evidence" value="ECO:0007669"/>
    <property type="project" value="InterPro"/>
</dbReference>
<keyword evidence="5" id="KW-0479">Metal-binding</keyword>
<sequence>MFTLVGVAAATLLALIQVTSGIEVTCGDLGRFDSGGDFYNVIHRPFPSVPVCALADEFCLRLTTRRNPEEVQILSADNTSTIRDSNFQPKKATKILIHGWLDKWNRPIWKAIASELLKEGDHNVIRLDWSEGNWFPYVQAAGNLRLVGAYAAKFVHHIVTVYKVNPKDIHIIGHSLGSHGAGYTGSFSQSVYNITVGRITGLDPAGPYFTAMPESVRLDPSDAEVVDTMITNGDKLLAMGSPDAMGHLNVWPNGGVNQPGCVPGLITTMMPLTQTIFSLPGTSAFSVDRSNPFDILTGFFALQHSLSVKSNLVRNLVLNVIDHTGCSHVRALQLFRDSIDSSVCNTKAYECDSYASFLQPDSECAQCNRSSVPSCTPWGYHTNLSLSLGGIRQRNFYTATTARSPYCSKPKIQFTLQALPAETTSGKVYVTLYGSHATSSKLLLTPRNVDLKAGQTYSFFPQLSRELGTLEKLVFYWESSRLALLDRVKPDRIHLEGSILATDQDGTVTVFQPARTDVESRKNLPTKFLRSYEQ</sequence>
<keyword evidence="7" id="KW-0732">Signal</keyword>
<feature type="chain" id="PRO_5012054294" evidence="7">
    <location>
        <begin position="22"/>
        <end position="534"/>
    </location>
</feature>
<dbReference type="CDD" id="cd00707">
    <property type="entry name" value="Pancreat_lipase_like"/>
    <property type="match status" value="1"/>
</dbReference>
<feature type="active site" description="Charge relay system" evidence="4">
    <location>
        <position position="328"/>
    </location>
</feature>
<feature type="active site" description="Nucleophile" evidence="4">
    <location>
        <position position="175"/>
    </location>
</feature>
<evidence type="ECO:0000313" key="11">
    <source>
        <dbReference type="Proteomes" id="UP000192578"/>
    </source>
</evidence>
<comment type="caution">
    <text evidence="10">The sequence shown here is derived from an EMBL/GenBank/DDBJ whole genome shotgun (WGS) entry which is preliminary data.</text>
</comment>
<feature type="binding site" evidence="5">
    <location>
        <position position="217"/>
    </location>
    <ligand>
        <name>Ca(2+)</name>
        <dbReference type="ChEBI" id="CHEBI:29108"/>
    </ligand>
</feature>
<dbReference type="Pfam" id="PF00151">
    <property type="entry name" value="Lipase"/>
    <property type="match status" value="2"/>
</dbReference>
<evidence type="ECO:0000313" key="10">
    <source>
        <dbReference type="EMBL" id="OQV23159.1"/>
    </source>
</evidence>
<evidence type="ECO:0000259" key="9">
    <source>
        <dbReference type="Pfam" id="PF01477"/>
    </source>
</evidence>
<feature type="domain" description="Lipase" evidence="8">
    <location>
        <begin position="28"/>
        <end position="263"/>
    </location>
</feature>
<feature type="domain" description="Lipase" evidence="8">
    <location>
        <begin position="322"/>
        <end position="406"/>
    </location>
</feature>
<comment type="subcellular location">
    <subcellularLocation>
        <location evidence="1">Secreted</location>
    </subcellularLocation>
</comment>
<feature type="domain" description="PLAT" evidence="9">
    <location>
        <begin position="422"/>
        <end position="496"/>
    </location>
</feature>
<dbReference type="InterPro" id="IPR033906">
    <property type="entry name" value="Lipase_N"/>
</dbReference>
<dbReference type="InterPro" id="IPR013818">
    <property type="entry name" value="Lipase"/>
</dbReference>
<keyword evidence="5" id="KW-0106">Calcium</keyword>
<dbReference type="AlphaFoldDB" id="A0A1W0X6J3"/>
<dbReference type="Gene3D" id="3.40.50.1820">
    <property type="entry name" value="alpha/beta hydrolase"/>
    <property type="match status" value="1"/>
</dbReference>
<accession>A0A1W0X6J3</accession>
<comment type="similarity">
    <text evidence="2 6">Belongs to the AB hydrolase superfamily. Lipase family.</text>
</comment>
<protein>
    <submittedName>
        <fullName evidence="10">Pancreatic triacylglycerol lipase</fullName>
    </submittedName>
</protein>
<reference evidence="11" key="1">
    <citation type="submission" date="2017-01" db="EMBL/GenBank/DDBJ databases">
        <title>Comparative genomics of anhydrobiosis in the tardigrade Hypsibius dujardini.</title>
        <authorList>
            <person name="Yoshida Y."/>
            <person name="Koutsovoulos G."/>
            <person name="Laetsch D."/>
            <person name="Stevens L."/>
            <person name="Kumar S."/>
            <person name="Horikawa D."/>
            <person name="Ishino K."/>
            <person name="Komine S."/>
            <person name="Tomita M."/>
            <person name="Blaxter M."/>
            <person name="Arakawa K."/>
        </authorList>
    </citation>
    <scope>NUCLEOTIDE SEQUENCE [LARGE SCALE GENOMIC DNA]</scope>
    <source>
        <strain evidence="11">Z151</strain>
    </source>
</reference>
<evidence type="ECO:0000256" key="1">
    <source>
        <dbReference type="ARBA" id="ARBA00004613"/>
    </source>
</evidence>
<proteinExistence type="inferred from homology"/>
<name>A0A1W0X6J3_HYPEX</name>
<evidence type="ECO:0000256" key="4">
    <source>
        <dbReference type="PIRSR" id="PIRSR000865-1"/>
    </source>
</evidence>
<dbReference type="GO" id="GO:0046872">
    <property type="term" value="F:metal ion binding"/>
    <property type="evidence" value="ECO:0007669"/>
    <property type="project" value="UniProtKB-KW"/>
</dbReference>
<dbReference type="PRINTS" id="PR00821">
    <property type="entry name" value="TAGLIPASE"/>
</dbReference>
<dbReference type="InterPro" id="IPR029058">
    <property type="entry name" value="AB_hydrolase_fold"/>
</dbReference>
<feature type="active site" description="Charge relay system" evidence="4">
    <location>
        <position position="203"/>
    </location>
</feature>
<feature type="binding site" evidence="5">
    <location>
        <position position="219"/>
    </location>
    <ligand>
        <name>Ca(2+)</name>
        <dbReference type="ChEBI" id="CHEBI:29108"/>
    </ligand>
</feature>
<evidence type="ECO:0000256" key="6">
    <source>
        <dbReference type="RuleBase" id="RU004262"/>
    </source>
</evidence>
<dbReference type="InterPro" id="IPR001024">
    <property type="entry name" value="PLAT/LH2_dom"/>
</dbReference>
<evidence type="ECO:0000256" key="7">
    <source>
        <dbReference type="SAM" id="SignalP"/>
    </source>
</evidence>